<evidence type="ECO:0000313" key="2">
    <source>
        <dbReference type="EMBL" id="CEM37811.1"/>
    </source>
</evidence>
<evidence type="ECO:0000313" key="3">
    <source>
        <dbReference type="Proteomes" id="UP000041254"/>
    </source>
</evidence>
<evidence type="ECO:0000256" key="1">
    <source>
        <dbReference type="SAM" id="MobiDB-lite"/>
    </source>
</evidence>
<protein>
    <submittedName>
        <fullName evidence="2">Uncharacterized protein</fullName>
    </submittedName>
</protein>
<dbReference type="Proteomes" id="UP000041254">
    <property type="component" value="Unassembled WGS sequence"/>
</dbReference>
<dbReference type="AlphaFoldDB" id="A0A0G4H2F1"/>
<feature type="region of interest" description="Disordered" evidence="1">
    <location>
        <begin position="143"/>
        <end position="211"/>
    </location>
</feature>
<sequence>MTTIAQLVSIGVTRDEMLAVNQAVRSAFETEAEQEKYVRFISGEATHYISLLPHAEAGGPGATAKIRLYLAGCQATEQKAVDRSTAQKILNRSNTTALRQYASSSTCSSLGPASPRSPSPTTSIRGMTSTIFSCFRFFATPSLPPSRIRPSSSTSPPPDADTPETSSVGSSELATSEEGALISIRELPTKTDGLFGGVEGGFRQRKKPGSG</sequence>
<name>A0A0G4H2F1_VITBC</name>
<dbReference type="VEuPathDB" id="CryptoDB:Vbra_19406"/>
<proteinExistence type="predicted"/>
<feature type="compositionally biased region" description="Polar residues" evidence="1">
    <location>
        <begin position="101"/>
        <end position="111"/>
    </location>
</feature>
<feature type="compositionally biased region" description="Low complexity" evidence="1">
    <location>
        <begin position="145"/>
        <end position="154"/>
    </location>
</feature>
<dbReference type="InParanoid" id="A0A0G4H2F1"/>
<gene>
    <name evidence="2" type="ORF">Vbra_19406</name>
</gene>
<organism evidence="2 3">
    <name type="scientific">Vitrella brassicaformis (strain CCMP3155)</name>
    <dbReference type="NCBI Taxonomy" id="1169540"/>
    <lineage>
        <taxon>Eukaryota</taxon>
        <taxon>Sar</taxon>
        <taxon>Alveolata</taxon>
        <taxon>Colpodellida</taxon>
        <taxon>Vitrellaceae</taxon>
        <taxon>Vitrella</taxon>
    </lineage>
</organism>
<accession>A0A0G4H2F1</accession>
<keyword evidence="3" id="KW-1185">Reference proteome</keyword>
<feature type="compositionally biased region" description="Low complexity" evidence="1">
    <location>
        <begin position="112"/>
        <end position="123"/>
    </location>
</feature>
<dbReference type="EMBL" id="CDMY01000954">
    <property type="protein sequence ID" value="CEM37811.1"/>
    <property type="molecule type" value="Genomic_DNA"/>
</dbReference>
<feature type="region of interest" description="Disordered" evidence="1">
    <location>
        <begin position="101"/>
        <end position="125"/>
    </location>
</feature>
<reference evidence="2 3" key="1">
    <citation type="submission" date="2014-11" db="EMBL/GenBank/DDBJ databases">
        <authorList>
            <person name="Zhu J."/>
            <person name="Qi W."/>
            <person name="Song R."/>
        </authorList>
    </citation>
    <scope>NUCLEOTIDE SEQUENCE [LARGE SCALE GENOMIC DNA]</scope>
</reference>